<keyword evidence="2 10" id="KW-0121">Carboxypeptidase</keyword>
<comment type="caution">
    <text evidence="10">The sequence shown here is derived from an EMBL/GenBank/DDBJ whole genome shotgun (WGS) entry which is preliminary data.</text>
</comment>
<evidence type="ECO:0000256" key="3">
    <source>
        <dbReference type="ARBA" id="ARBA00022670"/>
    </source>
</evidence>
<dbReference type="AlphaFoldDB" id="A0A9N8F197"/>
<organism evidence="10 11">
    <name type="scientific">Seminavis robusta</name>
    <dbReference type="NCBI Taxonomy" id="568900"/>
    <lineage>
        <taxon>Eukaryota</taxon>
        <taxon>Sar</taxon>
        <taxon>Stramenopiles</taxon>
        <taxon>Ochrophyta</taxon>
        <taxon>Bacillariophyta</taxon>
        <taxon>Bacillariophyceae</taxon>
        <taxon>Bacillariophycidae</taxon>
        <taxon>Naviculales</taxon>
        <taxon>Naviculaceae</taxon>
        <taxon>Seminavis</taxon>
    </lineage>
</organism>
<evidence type="ECO:0000256" key="1">
    <source>
        <dbReference type="ARBA" id="ARBA00009431"/>
    </source>
</evidence>
<dbReference type="InterPro" id="IPR001563">
    <property type="entry name" value="Peptidase_S10"/>
</dbReference>
<dbReference type="Gene3D" id="3.40.50.1820">
    <property type="entry name" value="alpha/beta hydrolase"/>
    <property type="match status" value="1"/>
</dbReference>
<evidence type="ECO:0000256" key="9">
    <source>
        <dbReference type="SAM" id="SignalP"/>
    </source>
</evidence>
<dbReference type="Pfam" id="PF00450">
    <property type="entry name" value="Peptidase_S10"/>
    <property type="match status" value="1"/>
</dbReference>
<keyword evidence="8" id="KW-0812">Transmembrane</keyword>
<keyword evidence="3" id="KW-0645">Protease</keyword>
<dbReference type="PANTHER" id="PTHR11802">
    <property type="entry name" value="SERINE PROTEASE FAMILY S10 SERINE CARBOXYPEPTIDASE"/>
    <property type="match status" value="1"/>
</dbReference>
<keyword evidence="8" id="KW-1133">Transmembrane helix</keyword>
<evidence type="ECO:0000256" key="2">
    <source>
        <dbReference type="ARBA" id="ARBA00022645"/>
    </source>
</evidence>
<evidence type="ECO:0000256" key="4">
    <source>
        <dbReference type="ARBA" id="ARBA00022729"/>
    </source>
</evidence>
<dbReference type="EMBL" id="CAICTM010002246">
    <property type="protein sequence ID" value="CAB9528530.1"/>
    <property type="molecule type" value="Genomic_DNA"/>
</dbReference>
<name>A0A9N8F197_9STRA</name>
<dbReference type="PRINTS" id="PR00724">
    <property type="entry name" value="CRBOXYPTASEC"/>
</dbReference>
<dbReference type="SUPFAM" id="SSF53474">
    <property type="entry name" value="alpha/beta-Hydrolases"/>
    <property type="match status" value="1"/>
</dbReference>
<keyword evidence="5" id="KW-0378">Hydrolase</keyword>
<proteinExistence type="inferred from homology"/>
<dbReference type="GO" id="GO:0004185">
    <property type="term" value="F:serine-type carboxypeptidase activity"/>
    <property type="evidence" value="ECO:0007669"/>
    <property type="project" value="InterPro"/>
</dbReference>
<keyword evidence="4 9" id="KW-0732">Signal</keyword>
<evidence type="ECO:0000313" key="10">
    <source>
        <dbReference type="EMBL" id="CAB9528530.1"/>
    </source>
</evidence>
<dbReference type="GO" id="GO:0006508">
    <property type="term" value="P:proteolysis"/>
    <property type="evidence" value="ECO:0007669"/>
    <property type="project" value="UniProtKB-KW"/>
</dbReference>
<gene>
    <name evidence="10" type="ORF">SEMRO_2248_G320710.1</name>
</gene>
<evidence type="ECO:0000256" key="5">
    <source>
        <dbReference type="ARBA" id="ARBA00022801"/>
    </source>
</evidence>
<comment type="similarity">
    <text evidence="1">Belongs to the peptidase S10 family.</text>
</comment>
<feature type="chain" id="PRO_5040114072" evidence="9">
    <location>
        <begin position="26"/>
        <end position="658"/>
    </location>
</feature>
<dbReference type="PANTHER" id="PTHR11802:SF3">
    <property type="entry name" value="RETINOID-INDUCIBLE SERINE CARBOXYPEPTIDASE"/>
    <property type="match status" value="1"/>
</dbReference>
<dbReference type="InterPro" id="IPR033124">
    <property type="entry name" value="Ser_caboxypep_his_AS"/>
</dbReference>
<keyword evidence="11" id="KW-1185">Reference proteome</keyword>
<evidence type="ECO:0000313" key="11">
    <source>
        <dbReference type="Proteomes" id="UP001153069"/>
    </source>
</evidence>
<feature type="transmembrane region" description="Helical" evidence="8">
    <location>
        <begin position="597"/>
        <end position="616"/>
    </location>
</feature>
<feature type="signal peptide" evidence="9">
    <location>
        <begin position="1"/>
        <end position="25"/>
    </location>
</feature>
<evidence type="ECO:0000256" key="7">
    <source>
        <dbReference type="SAM" id="MobiDB-lite"/>
    </source>
</evidence>
<feature type="region of interest" description="Disordered" evidence="7">
    <location>
        <begin position="45"/>
        <end position="68"/>
    </location>
</feature>
<keyword evidence="8" id="KW-0472">Membrane</keyword>
<protein>
    <submittedName>
        <fullName evidence="10">Pheromone-processing carboxypeptidase KEX1</fullName>
    </submittedName>
</protein>
<evidence type="ECO:0000256" key="6">
    <source>
        <dbReference type="ARBA" id="ARBA00023180"/>
    </source>
</evidence>
<dbReference type="InterPro" id="IPR029058">
    <property type="entry name" value="AB_hydrolase_fold"/>
</dbReference>
<evidence type="ECO:0000256" key="8">
    <source>
        <dbReference type="SAM" id="Phobius"/>
    </source>
</evidence>
<dbReference type="OrthoDB" id="192887at2759"/>
<dbReference type="Proteomes" id="UP001153069">
    <property type="component" value="Unassembled WGS sequence"/>
</dbReference>
<feature type="compositionally biased region" description="Polar residues" evidence="7">
    <location>
        <begin position="45"/>
        <end position="55"/>
    </location>
</feature>
<keyword evidence="6" id="KW-0325">Glycoprotein</keyword>
<reference evidence="10" key="1">
    <citation type="submission" date="2020-06" db="EMBL/GenBank/DDBJ databases">
        <authorList>
            <consortium name="Plant Systems Biology data submission"/>
        </authorList>
    </citation>
    <scope>NUCLEOTIDE SEQUENCE</scope>
    <source>
        <strain evidence="10">D6</strain>
    </source>
</reference>
<feature type="compositionally biased region" description="Basic and acidic residues" evidence="7">
    <location>
        <begin position="56"/>
        <end position="65"/>
    </location>
</feature>
<accession>A0A9N8F197</accession>
<dbReference type="PROSITE" id="PS00560">
    <property type="entry name" value="CARBOXYPEPT_SER_HIS"/>
    <property type="match status" value="1"/>
</dbReference>
<sequence length="658" mass="72264">MMRLPQSVALFSIVIVLIISASVGGIRVLPSAARSAAGDVVSSILQDRQQQQNHESNSDRHRELPSVDVPFPSSADDHAVKSLPLLSEGTLTTKHWAGLLPASAGGDKYFFYWLFAPDTSQHSDLSDSDIPLVIWLNGGPGCSSMDGLFLENGPLRFERKDGSGNYQLVAAQHSWHKTPAYMLYIDQPVGTGLSFTTSRKYPKNDKEVDTDFYYFLQSFLKAHSDKFVTSQRLNRPFYFSGESHAGHYIPSMMAFILNQNKQLGSDGIYVPLSGAAIGNGWVDPFHQYAAAEAAYGHGIIDRAQKAALADKEKQCQDGLNQKRYTSAKCFDLLDDIVKQSYGSKSNFKVSQYDVRQVESRRGSRNFPPGHKTVETYLGGRGSAAGMTTATMNDALQAIHASESRSAGQMYQECTNPPYDALSHQDGLGVVKEVVQVLEHEPAKGESDIRLLFFNGVTDLICNHVGNEIALERLNWKHQSDWTKATRTAWKSKSQAGDKISGYIKEFNNLLYLKVMDSGHMVPMDVPEVALDMMRLFLYGGQGAFQYSPQNLDRLANTDRQCPSCPVCAANITNIEIDARSGAETGGGNDDKSAADNINLLVGLGFGAVVIVVAIGLHRRSKYGNHSNVSTYDLEMRGGTYFDDPDTNGDKTASNFGER</sequence>